<sequence length="71" mass="8150">MPGSGDLPTARWLREKYEPLIKTEYDEKMKELSKGRNIAVLCDETTNRKGEAVFIHCKLVGVFRRQNIGVL</sequence>
<comment type="caution">
    <text evidence="1">The sequence shown here is derived from an EMBL/GenBank/DDBJ whole genome shotgun (WGS) entry which is preliminary data.</text>
</comment>
<dbReference type="AlphaFoldDB" id="A0AAE1HYJ4"/>
<name>A0AAE1HYJ4_9NEOP</name>
<keyword evidence="2" id="KW-1185">Reference proteome</keyword>
<proteinExistence type="predicted"/>
<gene>
    <name evidence="1" type="ORF">KUF71_019611</name>
</gene>
<protein>
    <submittedName>
        <fullName evidence="1">Regulator of nonsense transcripts 1-like protein</fullName>
    </submittedName>
</protein>
<organism evidence="1 2">
    <name type="scientific">Frankliniella fusca</name>
    <dbReference type="NCBI Taxonomy" id="407009"/>
    <lineage>
        <taxon>Eukaryota</taxon>
        <taxon>Metazoa</taxon>
        <taxon>Ecdysozoa</taxon>
        <taxon>Arthropoda</taxon>
        <taxon>Hexapoda</taxon>
        <taxon>Insecta</taxon>
        <taxon>Pterygota</taxon>
        <taxon>Neoptera</taxon>
        <taxon>Paraneoptera</taxon>
        <taxon>Thysanoptera</taxon>
        <taxon>Terebrantia</taxon>
        <taxon>Thripoidea</taxon>
        <taxon>Thripidae</taxon>
        <taxon>Frankliniella</taxon>
    </lineage>
</organism>
<evidence type="ECO:0000313" key="1">
    <source>
        <dbReference type="EMBL" id="KAK3929770.1"/>
    </source>
</evidence>
<reference evidence="1" key="1">
    <citation type="submission" date="2021-07" db="EMBL/GenBank/DDBJ databases">
        <authorList>
            <person name="Catto M.A."/>
            <person name="Jacobson A."/>
            <person name="Kennedy G."/>
            <person name="Labadie P."/>
            <person name="Hunt B.G."/>
            <person name="Srinivasan R."/>
        </authorList>
    </citation>
    <scope>NUCLEOTIDE SEQUENCE</scope>
    <source>
        <strain evidence="1">PL_HMW_Pooled</strain>
        <tissue evidence="1">Head</tissue>
    </source>
</reference>
<accession>A0AAE1HYJ4</accession>
<evidence type="ECO:0000313" key="2">
    <source>
        <dbReference type="Proteomes" id="UP001219518"/>
    </source>
</evidence>
<dbReference type="Proteomes" id="UP001219518">
    <property type="component" value="Unassembled WGS sequence"/>
</dbReference>
<dbReference type="EMBL" id="JAHWGI010001403">
    <property type="protein sequence ID" value="KAK3929770.1"/>
    <property type="molecule type" value="Genomic_DNA"/>
</dbReference>
<reference evidence="1" key="2">
    <citation type="journal article" date="2023" name="BMC Genomics">
        <title>Pest status, molecular evolution, and epigenetic factors derived from the genome assembly of Frankliniella fusca, a thysanopteran phytovirus vector.</title>
        <authorList>
            <person name="Catto M.A."/>
            <person name="Labadie P.E."/>
            <person name="Jacobson A.L."/>
            <person name="Kennedy G.G."/>
            <person name="Srinivasan R."/>
            <person name="Hunt B.G."/>
        </authorList>
    </citation>
    <scope>NUCLEOTIDE SEQUENCE</scope>
    <source>
        <strain evidence="1">PL_HMW_Pooled</strain>
    </source>
</reference>